<dbReference type="InterPro" id="IPR017853">
    <property type="entry name" value="GH"/>
</dbReference>
<dbReference type="Pfam" id="PF17189">
    <property type="entry name" value="Glyco_hydro_30C"/>
    <property type="match status" value="1"/>
</dbReference>
<dbReference type="Gene3D" id="3.20.20.80">
    <property type="entry name" value="Glycosidases"/>
    <property type="match status" value="1"/>
</dbReference>
<keyword evidence="3 4" id="KW-0378">Hydrolase</keyword>
<evidence type="ECO:0000256" key="4">
    <source>
        <dbReference type="RuleBase" id="RU361188"/>
    </source>
</evidence>
<sequence length="482" mass="52154">MKRMSAQVFACLIFITALSCSKKNAAVTPVDPPVVPPVVPVTSEVALWITRGDQSVKLQKQNIALNFSSSMNTDPVIDVDESQVFQTIDGFGYTLTGGSATLINTMGATEKDALLKELFSNDDNAIGVNYLRISIGASDLSADTFTYNDLSSGATDVPQDKFSISKEMTDLVPILKKIIAINPAIKILGSPWTAPLWMKDKNSFKGGSLKPEYYQSYATYFVKYIQAMKAQGITIDAITVQNEPLNPDNTPSMYMDATAQTVFIKSALGPAFKTAGLTTKIITYDHNADRPEYPLTILADPAAREFVDGSAFHLYGGSITALTPVHDAYPNKNIYFTEQWVGGPGNFAEDLKWHVTNLIIGATRNWSRNVLEWNLAADPSYGPHTVGGCTTCLGALTINPGVVRNVAYYTVGHASKFVKAGSVRIASTVTNNLNNVAFKTPEGKKVLIVVNNNTATQFFNVRIAGKSINTNLAAGAVGTYIW</sequence>
<name>A0A4R6IIP7_9SPHI</name>
<accession>A0A4R6IIP7</accession>
<evidence type="ECO:0000259" key="7">
    <source>
        <dbReference type="Pfam" id="PF17189"/>
    </source>
</evidence>
<dbReference type="EMBL" id="SNWM01000003">
    <property type="protein sequence ID" value="TDO21841.1"/>
    <property type="molecule type" value="Genomic_DNA"/>
</dbReference>
<organism evidence="8 9">
    <name type="scientific">Pedobacter duraquae</name>
    <dbReference type="NCBI Taxonomy" id="425511"/>
    <lineage>
        <taxon>Bacteria</taxon>
        <taxon>Pseudomonadati</taxon>
        <taxon>Bacteroidota</taxon>
        <taxon>Sphingobacteriia</taxon>
        <taxon>Sphingobacteriales</taxon>
        <taxon>Sphingobacteriaceae</taxon>
        <taxon>Pedobacter</taxon>
    </lineage>
</organism>
<comment type="caution">
    <text evidence="8">The sequence shown here is derived from an EMBL/GenBank/DDBJ whole genome shotgun (WGS) entry which is preliminary data.</text>
</comment>
<dbReference type="PROSITE" id="PS51257">
    <property type="entry name" value="PROKAR_LIPOPROTEIN"/>
    <property type="match status" value="1"/>
</dbReference>
<dbReference type="OrthoDB" id="9806701at2"/>
<comment type="similarity">
    <text evidence="1 4">Belongs to the glycosyl hydrolase 30 family.</text>
</comment>
<evidence type="ECO:0000256" key="5">
    <source>
        <dbReference type="SAM" id="SignalP"/>
    </source>
</evidence>
<dbReference type="AlphaFoldDB" id="A0A4R6IIP7"/>
<dbReference type="InterPro" id="IPR033453">
    <property type="entry name" value="Glyco_hydro_30_TIM-barrel"/>
</dbReference>
<feature type="chain" id="PRO_5020294535" evidence="5">
    <location>
        <begin position="26"/>
        <end position="482"/>
    </location>
</feature>
<dbReference type="GO" id="GO:0004348">
    <property type="term" value="F:glucosylceramidase activity"/>
    <property type="evidence" value="ECO:0007669"/>
    <property type="project" value="InterPro"/>
</dbReference>
<protein>
    <submittedName>
        <fullName evidence="8">Glucosylceramidase</fullName>
    </submittedName>
</protein>
<keyword evidence="2 5" id="KW-0732">Signal</keyword>
<dbReference type="Proteomes" id="UP000295499">
    <property type="component" value="Unassembled WGS sequence"/>
</dbReference>
<evidence type="ECO:0000313" key="8">
    <source>
        <dbReference type="EMBL" id="TDO21841.1"/>
    </source>
</evidence>
<dbReference type="Pfam" id="PF02055">
    <property type="entry name" value="Glyco_hydro_30"/>
    <property type="match status" value="1"/>
</dbReference>
<evidence type="ECO:0000256" key="3">
    <source>
        <dbReference type="ARBA" id="ARBA00022801"/>
    </source>
</evidence>
<feature type="domain" description="Glycosyl hydrolase family 30 TIM-barrel" evidence="6">
    <location>
        <begin position="88"/>
        <end position="418"/>
    </location>
</feature>
<dbReference type="GO" id="GO:0006680">
    <property type="term" value="P:glucosylceramide catabolic process"/>
    <property type="evidence" value="ECO:0007669"/>
    <property type="project" value="TreeGrafter"/>
</dbReference>
<proteinExistence type="inferred from homology"/>
<keyword evidence="9" id="KW-1185">Reference proteome</keyword>
<gene>
    <name evidence="8" type="ORF">CLV32_2949</name>
</gene>
<dbReference type="GO" id="GO:0016020">
    <property type="term" value="C:membrane"/>
    <property type="evidence" value="ECO:0007669"/>
    <property type="project" value="GOC"/>
</dbReference>
<dbReference type="RefSeq" id="WP_133556663.1">
    <property type="nucleotide sequence ID" value="NZ_SNWM01000003.1"/>
</dbReference>
<dbReference type="InterPro" id="IPR033452">
    <property type="entry name" value="GH30_C"/>
</dbReference>
<dbReference type="PANTHER" id="PTHR11069:SF23">
    <property type="entry name" value="LYSOSOMAL ACID GLUCOSYLCERAMIDASE"/>
    <property type="match status" value="1"/>
</dbReference>
<evidence type="ECO:0000256" key="2">
    <source>
        <dbReference type="ARBA" id="ARBA00022729"/>
    </source>
</evidence>
<feature type="signal peptide" evidence="5">
    <location>
        <begin position="1"/>
        <end position="25"/>
    </location>
</feature>
<evidence type="ECO:0000313" key="9">
    <source>
        <dbReference type="Proteomes" id="UP000295499"/>
    </source>
</evidence>
<evidence type="ECO:0000259" key="6">
    <source>
        <dbReference type="Pfam" id="PF02055"/>
    </source>
</evidence>
<dbReference type="Gene3D" id="2.60.40.1180">
    <property type="entry name" value="Golgi alpha-mannosidase II"/>
    <property type="match status" value="1"/>
</dbReference>
<dbReference type="PRINTS" id="PR00843">
    <property type="entry name" value="GLHYDRLASE30"/>
</dbReference>
<dbReference type="InterPro" id="IPR001139">
    <property type="entry name" value="Glyco_hydro_30"/>
</dbReference>
<dbReference type="InterPro" id="IPR013780">
    <property type="entry name" value="Glyco_hydro_b"/>
</dbReference>
<dbReference type="PANTHER" id="PTHR11069">
    <property type="entry name" value="GLUCOSYLCERAMIDASE"/>
    <property type="match status" value="1"/>
</dbReference>
<dbReference type="SUPFAM" id="SSF51445">
    <property type="entry name" value="(Trans)glycosidases"/>
    <property type="match status" value="1"/>
</dbReference>
<evidence type="ECO:0000256" key="1">
    <source>
        <dbReference type="ARBA" id="ARBA00005382"/>
    </source>
</evidence>
<reference evidence="8 9" key="1">
    <citation type="submission" date="2019-03" db="EMBL/GenBank/DDBJ databases">
        <title>Genomic Encyclopedia of Archaeal and Bacterial Type Strains, Phase II (KMG-II): from individual species to whole genera.</title>
        <authorList>
            <person name="Goeker M."/>
        </authorList>
    </citation>
    <scope>NUCLEOTIDE SEQUENCE [LARGE SCALE GENOMIC DNA]</scope>
    <source>
        <strain evidence="8 9">DSM 19034</strain>
    </source>
</reference>
<feature type="domain" description="Glycosyl hydrolase family 30 beta sandwich" evidence="7">
    <location>
        <begin position="421"/>
        <end position="480"/>
    </location>
</feature>
<keyword evidence="4" id="KW-0326">Glycosidase</keyword>